<evidence type="ECO:0000313" key="1">
    <source>
        <dbReference type="EMBL" id="SKA76669.1"/>
    </source>
</evidence>
<protein>
    <submittedName>
        <fullName evidence="1">Uncharacterized protein</fullName>
    </submittedName>
</protein>
<evidence type="ECO:0000313" key="2">
    <source>
        <dbReference type="Proteomes" id="UP000190027"/>
    </source>
</evidence>
<gene>
    <name evidence="1" type="ORF">SAMN02745704_00854</name>
</gene>
<proteinExistence type="predicted"/>
<dbReference type="RefSeq" id="WP_078716436.1">
    <property type="nucleotide sequence ID" value="NZ_FUYC01000003.1"/>
</dbReference>
<organism evidence="1 2">
    <name type="scientific">Paucidesulfovibrio gracilis DSM 16080</name>
    <dbReference type="NCBI Taxonomy" id="1121449"/>
    <lineage>
        <taxon>Bacteria</taxon>
        <taxon>Pseudomonadati</taxon>
        <taxon>Thermodesulfobacteriota</taxon>
        <taxon>Desulfovibrionia</taxon>
        <taxon>Desulfovibrionales</taxon>
        <taxon>Desulfovibrionaceae</taxon>
        <taxon>Paucidesulfovibrio</taxon>
    </lineage>
</organism>
<dbReference type="Proteomes" id="UP000190027">
    <property type="component" value="Unassembled WGS sequence"/>
</dbReference>
<accession>A0A1T4WHM1</accession>
<keyword evidence="2" id="KW-1185">Reference proteome</keyword>
<dbReference type="OrthoDB" id="5445316at2"/>
<reference evidence="1 2" key="1">
    <citation type="submission" date="2017-02" db="EMBL/GenBank/DDBJ databases">
        <authorList>
            <person name="Peterson S.W."/>
        </authorList>
    </citation>
    <scope>NUCLEOTIDE SEQUENCE [LARGE SCALE GENOMIC DNA]</scope>
    <source>
        <strain evidence="1 2">DSM 16080</strain>
    </source>
</reference>
<dbReference type="EMBL" id="FUYC01000003">
    <property type="protein sequence ID" value="SKA76669.1"/>
    <property type="molecule type" value="Genomic_DNA"/>
</dbReference>
<dbReference type="AlphaFoldDB" id="A0A1T4WHM1"/>
<name>A0A1T4WHM1_9BACT</name>
<sequence>MTNVVSQGYDVGGKPNRESDEFAWLDQSPLVEDVRRLAKSGDPLSDAALMNVAAKYFFAFVHPGAQVNPVPPREIASILHRFQRCRSLNEPDDDIEIMNILRRFAPALALSARPVVAGHVLGLLAAQFVPGSGGRYLGLDLYTGSGLLVLGQYLLASRHGYESVEVWGVEGDGVAAKRAGSLLRSLGVGNVVPCAPEYTAAYEMVGGRRLSLVTSAVGAGGGIGLCDDRFFTAFAALERACSTSLQGASFFPEGLIVYSRETNASLILSRENGFQRPAEFDGAALQPQAWIVAGDVIPLHRMGEPPTSLERQPDKSFNE</sequence>